<organism evidence="2 3">
    <name type="scientific">Colocasia esculenta</name>
    <name type="common">Wild taro</name>
    <name type="synonym">Arum esculentum</name>
    <dbReference type="NCBI Taxonomy" id="4460"/>
    <lineage>
        <taxon>Eukaryota</taxon>
        <taxon>Viridiplantae</taxon>
        <taxon>Streptophyta</taxon>
        <taxon>Embryophyta</taxon>
        <taxon>Tracheophyta</taxon>
        <taxon>Spermatophyta</taxon>
        <taxon>Magnoliopsida</taxon>
        <taxon>Liliopsida</taxon>
        <taxon>Araceae</taxon>
        <taxon>Aroideae</taxon>
        <taxon>Colocasieae</taxon>
        <taxon>Colocasia</taxon>
    </lineage>
</organism>
<comment type="caution">
    <text evidence="2">The sequence shown here is derived from an EMBL/GenBank/DDBJ whole genome shotgun (WGS) entry which is preliminary data.</text>
</comment>
<keyword evidence="3" id="KW-1185">Reference proteome</keyword>
<protein>
    <submittedName>
        <fullName evidence="2">Uncharacterized protein</fullName>
    </submittedName>
</protein>
<evidence type="ECO:0000313" key="2">
    <source>
        <dbReference type="EMBL" id="MQL93654.1"/>
    </source>
</evidence>
<evidence type="ECO:0000313" key="3">
    <source>
        <dbReference type="Proteomes" id="UP000652761"/>
    </source>
</evidence>
<keyword evidence="1" id="KW-1133">Transmembrane helix</keyword>
<sequence>MIRARVAGCSFCCAACVASVVARRVRAVAARLALDSLAVVFLVWRTLASQSSLVGCPLVVGVCVVIVVFGLVFLCAVVCCARDAELSRCLACCVAPLVERCDTCLWLLSAWRWLVVNSSKVLLEFFSIGSGGNEDRFALVSAVAVLPQSLRYAASVGLAGAFWRVFPERCLGGSGGGWLLALLVESAWALSVKALCAWLCVWLLRWPACLVSHSGLMSAVGVWLAVLLVEASILRCGLPLARGRDSLRCVSPSSVFRWLLEVVMFHCGVLPGCASLGPSEVDVLSSTSAVVLLLVWLCVALVSLEADGGVFCQLGPSEVDVLSSTSAVVLLLVWLCVALAGCRLLVLKATHLWSRSGCSGFCSASRCSDFSCRAVCACVGRRPLRGFRKGVLCVPVPAGLVLVTSRLCRFCGDCPACSLFARCLALEGLPRSEVVSVAWDPRPREPVEGVLRATSVLEALLSGSGTSRCLEFLAQTRQSFVSLSLSALVPEPRSGVRREAAAWPGCGVACVVCFCGGSVSPFAGAEAGARLASRACGLRVPLLAASGGGLVAVITRASRFGVLSVPWFRGPIPGCQPVMAPACVAPRPDGVSTVPGGSACVLSTASTLCLTLLVSAGVVCVARPRLVVVALRFLAALASEGLVIPTGPCSRGSPPYFLQLGARRRGSSMSDGLRRRLWRRIVVSSSESERWELL</sequence>
<reference evidence="2" key="1">
    <citation type="submission" date="2017-07" db="EMBL/GenBank/DDBJ databases">
        <title>Taro Niue Genome Assembly and Annotation.</title>
        <authorList>
            <person name="Atibalentja N."/>
            <person name="Keating K."/>
            <person name="Fields C.J."/>
        </authorList>
    </citation>
    <scope>NUCLEOTIDE SEQUENCE</scope>
    <source>
        <strain evidence="2">Niue_2</strain>
        <tissue evidence="2">Leaf</tissue>
    </source>
</reference>
<feature type="transmembrane region" description="Helical" evidence="1">
    <location>
        <begin position="283"/>
        <end position="304"/>
    </location>
</feature>
<gene>
    <name evidence="2" type="ORF">Taro_026301</name>
</gene>
<dbReference type="EMBL" id="NMUH01001586">
    <property type="protein sequence ID" value="MQL93654.1"/>
    <property type="molecule type" value="Genomic_DNA"/>
</dbReference>
<proteinExistence type="predicted"/>
<feature type="transmembrane region" description="Helical" evidence="1">
    <location>
        <begin position="58"/>
        <end position="81"/>
    </location>
</feature>
<feature type="transmembrane region" description="Helical" evidence="1">
    <location>
        <begin position="178"/>
        <end position="204"/>
    </location>
</feature>
<dbReference type="Proteomes" id="UP000652761">
    <property type="component" value="Unassembled WGS sequence"/>
</dbReference>
<feature type="transmembrane region" description="Helical" evidence="1">
    <location>
        <begin position="216"/>
        <end position="235"/>
    </location>
</feature>
<keyword evidence="1" id="KW-0472">Membrane</keyword>
<dbReference type="AlphaFoldDB" id="A0A843VK76"/>
<evidence type="ECO:0000256" key="1">
    <source>
        <dbReference type="SAM" id="Phobius"/>
    </source>
</evidence>
<accession>A0A843VK76</accession>
<feature type="transmembrane region" description="Helical" evidence="1">
    <location>
        <begin position="324"/>
        <end position="346"/>
    </location>
</feature>
<keyword evidence="1" id="KW-0812">Transmembrane</keyword>
<name>A0A843VK76_COLES</name>